<dbReference type="Proteomes" id="UP000635387">
    <property type="component" value="Unassembled WGS sequence"/>
</dbReference>
<evidence type="ECO:0000313" key="2">
    <source>
        <dbReference type="EMBL" id="GHH13974.1"/>
    </source>
</evidence>
<reference evidence="3" key="1">
    <citation type="journal article" date="2019" name="Int. J. Syst. Evol. Microbiol.">
        <title>The Global Catalogue of Microorganisms (GCM) 10K type strain sequencing project: providing services to taxonomists for standard genome sequencing and annotation.</title>
        <authorList>
            <consortium name="The Broad Institute Genomics Platform"/>
            <consortium name="The Broad Institute Genome Sequencing Center for Infectious Disease"/>
            <person name="Wu L."/>
            <person name="Ma J."/>
        </authorList>
    </citation>
    <scope>NUCLEOTIDE SEQUENCE [LARGE SCALE GENOMIC DNA]</scope>
    <source>
        <strain evidence="3">CGMCC 4.7683</strain>
    </source>
</reference>
<accession>A0ABQ3LIE0</accession>
<keyword evidence="1" id="KW-0472">Membrane</keyword>
<proteinExistence type="predicted"/>
<organism evidence="2 3">
    <name type="scientific">Amycolatopsis oliviviridis</name>
    <dbReference type="NCBI Taxonomy" id="1471590"/>
    <lineage>
        <taxon>Bacteria</taxon>
        <taxon>Bacillati</taxon>
        <taxon>Actinomycetota</taxon>
        <taxon>Actinomycetes</taxon>
        <taxon>Pseudonocardiales</taxon>
        <taxon>Pseudonocardiaceae</taxon>
        <taxon>Amycolatopsis</taxon>
    </lineage>
</organism>
<dbReference type="RefSeq" id="WP_191254833.1">
    <property type="nucleotide sequence ID" value="NZ_BNAY01000003.1"/>
</dbReference>
<comment type="caution">
    <text evidence="2">The sequence shown here is derived from an EMBL/GenBank/DDBJ whole genome shotgun (WGS) entry which is preliminary data.</text>
</comment>
<gene>
    <name evidence="2" type="ORF">GCM10017790_26790</name>
</gene>
<sequence length="56" mass="5496">MELFDAKAALVLVMMLVVAAITAGLTIATGLTWPAALLAGGGSAMGVLATVPALLK</sequence>
<feature type="transmembrane region" description="Helical" evidence="1">
    <location>
        <begin position="35"/>
        <end position="55"/>
    </location>
</feature>
<keyword evidence="1" id="KW-0812">Transmembrane</keyword>
<keyword evidence="1" id="KW-1133">Transmembrane helix</keyword>
<evidence type="ECO:0000256" key="1">
    <source>
        <dbReference type="SAM" id="Phobius"/>
    </source>
</evidence>
<dbReference type="EMBL" id="BNAY01000003">
    <property type="protein sequence ID" value="GHH13974.1"/>
    <property type="molecule type" value="Genomic_DNA"/>
</dbReference>
<protein>
    <submittedName>
        <fullName evidence="2">Uncharacterized protein</fullName>
    </submittedName>
</protein>
<name>A0ABQ3LIE0_9PSEU</name>
<evidence type="ECO:0000313" key="3">
    <source>
        <dbReference type="Proteomes" id="UP000635387"/>
    </source>
</evidence>
<feature type="transmembrane region" description="Helical" evidence="1">
    <location>
        <begin position="9"/>
        <end position="29"/>
    </location>
</feature>
<keyword evidence="3" id="KW-1185">Reference proteome</keyword>